<accession>A0A167LU65</accession>
<keyword evidence="3" id="KW-1185">Reference proteome</keyword>
<gene>
    <name evidence="2" type="ORF">CALVIDRAFT_564305</name>
</gene>
<evidence type="ECO:0000256" key="1">
    <source>
        <dbReference type="SAM" id="MobiDB-lite"/>
    </source>
</evidence>
<name>A0A167LU65_CALVF</name>
<dbReference type="OrthoDB" id="10582973at2759"/>
<dbReference type="Proteomes" id="UP000076738">
    <property type="component" value="Unassembled WGS sequence"/>
</dbReference>
<dbReference type="EMBL" id="KV417286">
    <property type="protein sequence ID" value="KZO96034.1"/>
    <property type="molecule type" value="Genomic_DNA"/>
</dbReference>
<proteinExistence type="predicted"/>
<sequence length="349" mass="37252">MTMGECALEIPCVVFPLLRCEQGNPVVQDTSPPLDREGAVRPEQHIDVVAQGEAPSAQVVNGGDQHDYIPTNALRLRKSQATDTVAPKTASSAVSGDQHDYIPPSTDRLRTDAPALCLRESTSADEVVMSTTTPNLAISANVSINSTSHEVGISHSVGTAAALTESVVISTSASALALVSSSRDNAPDQATTISAEVETELGIAEAHAPKSIPIPNVIDISRTTDDLLQREDEPIKEELPSYERYELLAPVYVAKMKRREPPTPMPSPPPSAPASPAPFVIDLDEITAFNKARAQRVIAAELRMPMPNTSSRPTPTPSTSQLQLRQCSHPNKKRRSILGGAVRLVTGRA</sequence>
<reference evidence="2 3" key="1">
    <citation type="journal article" date="2016" name="Mol. Biol. Evol.">
        <title>Comparative Genomics of Early-Diverging Mushroom-Forming Fungi Provides Insights into the Origins of Lignocellulose Decay Capabilities.</title>
        <authorList>
            <person name="Nagy L.G."/>
            <person name="Riley R."/>
            <person name="Tritt A."/>
            <person name="Adam C."/>
            <person name="Daum C."/>
            <person name="Floudas D."/>
            <person name="Sun H."/>
            <person name="Yadav J.S."/>
            <person name="Pangilinan J."/>
            <person name="Larsson K.H."/>
            <person name="Matsuura K."/>
            <person name="Barry K."/>
            <person name="Labutti K."/>
            <person name="Kuo R."/>
            <person name="Ohm R.A."/>
            <person name="Bhattacharya S.S."/>
            <person name="Shirouzu T."/>
            <person name="Yoshinaga Y."/>
            <person name="Martin F.M."/>
            <person name="Grigoriev I.V."/>
            <person name="Hibbett D.S."/>
        </authorList>
    </citation>
    <scope>NUCLEOTIDE SEQUENCE [LARGE SCALE GENOMIC DNA]</scope>
    <source>
        <strain evidence="2 3">TUFC12733</strain>
    </source>
</reference>
<organism evidence="2 3">
    <name type="scientific">Calocera viscosa (strain TUFC12733)</name>
    <dbReference type="NCBI Taxonomy" id="1330018"/>
    <lineage>
        <taxon>Eukaryota</taxon>
        <taxon>Fungi</taxon>
        <taxon>Dikarya</taxon>
        <taxon>Basidiomycota</taxon>
        <taxon>Agaricomycotina</taxon>
        <taxon>Dacrymycetes</taxon>
        <taxon>Dacrymycetales</taxon>
        <taxon>Dacrymycetaceae</taxon>
        <taxon>Calocera</taxon>
    </lineage>
</organism>
<dbReference type="AlphaFoldDB" id="A0A167LU65"/>
<feature type="region of interest" description="Disordered" evidence="1">
    <location>
        <begin position="303"/>
        <end position="349"/>
    </location>
</feature>
<protein>
    <submittedName>
        <fullName evidence="2">Uncharacterized protein</fullName>
    </submittedName>
</protein>
<feature type="region of interest" description="Disordered" evidence="1">
    <location>
        <begin position="88"/>
        <end position="108"/>
    </location>
</feature>
<evidence type="ECO:0000313" key="2">
    <source>
        <dbReference type="EMBL" id="KZO96034.1"/>
    </source>
</evidence>
<evidence type="ECO:0000313" key="3">
    <source>
        <dbReference type="Proteomes" id="UP000076738"/>
    </source>
</evidence>
<feature type="compositionally biased region" description="Low complexity" evidence="1">
    <location>
        <begin position="307"/>
        <end position="320"/>
    </location>
</feature>